<accession>A0AAX3N1Q9</accession>
<dbReference type="CDD" id="cd00063">
    <property type="entry name" value="FN3"/>
    <property type="match status" value="1"/>
</dbReference>
<dbReference type="InterPro" id="IPR003961">
    <property type="entry name" value="FN3_dom"/>
</dbReference>
<evidence type="ECO:0000313" key="2">
    <source>
        <dbReference type="EMBL" id="WDH83079.1"/>
    </source>
</evidence>
<dbReference type="SUPFAM" id="SSF51445">
    <property type="entry name" value="(Trans)glycosidases"/>
    <property type="match status" value="1"/>
</dbReference>
<sequence length="824" mass="90038">MFSFLRTCGLLSLVLVLSLIHVPPYSVTAAARITIDSHQDGQTISPGLTQLYGTYTDVYEVELIVNGEMVTDVQMDDPDGNDSGDWSYSLDTSQWDGPIEVVLKSKDTGTRYGIWSSFMSLVVDNPAAHIPEVLVTGPAERAMLKAKERVNIAVNSKNSITAVELRIDGKEWIPLASSRDGYSYTWDTRMEAKKVHSLEARATDANGNTGYSPTIYADTRKISNAGELNDAANDMEIGIENDIENDVDSETVNDGSLQMDLESIDSVASVVDSVYESDSVTDSVYEPDSSTEELGELLAEPSPLPDQDRAIWIWETASYHLVRNPNSWPVLSSLASDTTTFNQRPITTLYLGVDQYDGASMLEDYRSEVRQFITWAHGAGFRVEALIAGGTKPPYFGAYTRYRTQAVREFEKVLNYNIASDSEAQFDGINLDTEPYILPDFKTAKPSVQVQYLDMLAALMERKAASGLTFPVGAAIPRWYDTSADASNIPWNGATKWMSEHIQDTADYISIMNYRDQAEGSAGIINHALGEAAYANAIGKPKSVIIGVETKDIADGGDPETISFHEEGRTYMEQELAKVYTAFENDPAFGGVALHHYSSLIDFPSKWGPGGYSWAPPADSEPPTAPAGQVQAVTFDHQRIDLSYGMAQDNTAINDYRIYRSTDAAFSIGPETYAGTAKGLSFKDKGLLPDTTYYYQVTAVDIQGNEGPASSIVSATTGSSTLKPMVIRDMNIEFTDGKAAVSFSVIDRDTGEPVPAKVSGRFTRMAGKYVTAATDANGLFQAVSESMTAADGEISFEPRRIMSSGYYWAGAYDELPYLSVTWGP</sequence>
<name>A0AAX3N1Q9_9BACL</name>
<dbReference type="InterPro" id="IPR017853">
    <property type="entry name" value="GH"/>
</dbReference>
<evidence type="ECO:0000313" key="3">
    <source>
        <dbReference type="Proteomes" id="UP001220962"/>
    </source>
</evidence>
<dbReference type="Proteomes" id="UP001220962">
    <property type="component" value="Chromosome"/>
</dbReference>
<dbReference type="Pfam" id="PF17957">
    <property type="entry name" value="Big_7"/>
    <property type="match status" value="1"/>
</dbReference>
<dbReference type="AlphaFoldDB" id="A0AAX3N1Q9"/>
<proteinExistence type="predicted"/>
<gene>
    <name evidence="2" type="ORF">PUW23_02205</name>
</gene>
<organism evidence="2 3">
    <name type="scientific">Paenibacillus urinalis</name>
    <dbReference type="NCBI Taxonomy" id="521520"/>
    <lineage>
        <taxon>Bacteria</taxon>
        <taxon>Bacillati</taxon>
        <taxon>Bacillota</taxon>
        <taxon>Bacilli</taxon>
        <taxon>Bacillales</taxon>
        <taxon>Paenibacillaceae</taxon>
        <taxon>Paenibacillus</taxon>
    </lineage>
</organism>
<dbReference type="PROSITE" id="PS50853">
    <property type="entry name" value="FN3"/>
    <property type="match status" value="1"/>
</dbReference>
<feature type="domain" description="Fibronectin type-III" evidence="1">
    <location>
        <begin position="622"/>
        <end position="720"/>
    </location>
</feature>
<dbReference type="EMBL" id="CP118101">
    <property type="protein sequence ID" value="WDH83079.1"/>
    <property type="molecule type" value="Genomic_DNA"/>
</dbReference>
<dbReference type="SUPFAM" id="SSF49265">
    <property type="entry name" value="Fibronectin type III"/>
    <property type="match status" value="1"/>
</dbReference>
<reference evidence="2" key="1">
    <citation type="submission" date="2023-02" db="EMBL/GenBank/DDBJ databases">
        <title>Pathogen: clinical or host-associated sample.</title>
        <authorList>
            <person name="Hergert J."/>
            <person name="Casey R."/>
            <person name="Wagner J."/>
            <person name="Young E.L."/>
            <person name="Oakeson K.F."/>
        </authorList>
    </citation>
    <scope>NUCLEOTIDE SEQUENCE</scope>
    <source>
        <strain evidence="2">2022CK-00830</strain>
    </source>
</reference>
<dbReference type="InterPro" id="IPR036116">
    <property type="entry name" value="FN3_sf"/>
</dbReference>
<dbReference type="Gene3D" id="2.60.40.10">
    <property type="entry name" value="Immunoglobulins"/>
    <property type="match status" value="2"/>
</dbReference>
<dbReference type="InterPro" id="IPR013783">
    <property type="entry name" value="Ig-like_fold"/>
</dbReference>
<dbReference type="Gene3D" id="3.20.20.80">
    <property type="entry name" value="Glycosidases"/>
    <property type="match status" value="1"/>
</dbReference>
<protein>
    <submittedName>
        <fullName evidence="2">Ig-like domain-containing protein</fullName>
    </submittedName>
</protein>
<evidence type="ECO:0000259" key="1">
    <source>
        <dbReference type="PROSITE" id="PS50853"/>
    </source>
</evidence>
<dbReference type="RefSeq" id="WP_274359313.1">
    <property type="nucleotide sequence ID" value="NZ_CP118101.1"/>
</dbReference>